<dbReference type="GO" id="GO:0005975">
    <property type="term" value="P:carbohydrate metabolic process"/>
    <property type="evidence" value="ECO:0007669"/>
    <property type="project" value="InterPro"/>
</dbReference>
<evidence type="ECO:0000259" key="3">
    <source>
        <dbReference type="Pfam" id="PF09363"/>
    </source>
</evidence>
<feature type="domain" description="Xylulose 5-phosphate/Fructose 6-phosphate phosphoketolase C-terminal" evidence="3">
    <location>
        <begin position="40"/>
        <end position="240"/>
    </location>
</feature>
<name>S2S4M0_LACPA</name>
<organism evidence="4 5">
    <name type="scientific">Lacticaseibacillus paracasei subsp. paracasei Lpp126</name>
    <dbReference type="NCBI Taxonomy" id="1256206"/>
    <lineage>
        <taxon>Bacteria</taxon>
        <taxon>Bacillati</taxon>
        <taxon>Bacillota</taxon>
        <taxon>Bacilli</taxon>
        <taxon>Lactobacillales</taxon>
        <taxon>Lactobacillaceae</taxon>
        <taxon>Lacticaseibacillus</taxon>
    </lineage>
</organism>
<dbReference type="InterPro" id="IPR005593">
    <property type="entry name" value="Xul5P/Fru6P_PKetolase"/>
</dbReference>
<dbReference type="GO" id="GO:0016832">
    <property type="term" value="F:aldehyde-lyase activity"/>
    <property type="evidence" value="ECO:0007669"/>
    <property type="project" value="InterPro"/>
</dbReference>
<dbReference type="Pfam" id="PF09363">
    <property type="entry name" value="XFP_C"/>
    <property type="match status" value="1"/>
</dbReference>
<dbReference type="Gene3D" id="3.40.50.920">
    <property type="match status" value="1"/>
</dbReference>
<feature type="non-terminal residue" evidence="4">
    <location>
        <position position="1"/>
    </location>
</feature>
<dbReference type="AlphaFoldDB" id="S2S4M0"/>
<accession>S2S4M0</accession>
<gene>
    <name evidence="4" type="ORF">Lpp126_03744</name>
</gene>
<proteinExistence type="inferred from homology"/>
<evidence type="ECO:0000256" key="1">
    <source>
        <dbReference type="ARBA" id="ARBA00005623"/>
    </source>
</evidence>
<dbReference type="PATRIC" id="fig|1256206.3.peg.594"/>
<dbReference type="InterPro" id="IPR018969">
    <property type="entry name" value="Xul5P/Fru6P_PKetolase_C"/>
</dbReference>
<reference evidence="4 5" key="1">
    <citation type="journal article" date="2013" name="PLoS ONE">
        <title>Lactobacillus paracasei comparative genomics: towards species pan-genome definition and exploitation of diversity.</title>
        <authorList>
            <person name="Smokvina T."/>
            <person name="Wels M."/>
            <person name="Polka J."/>
            <person name="Chervaux C."/>
            <person name="Brisse S."/>
            <person name="Boekhorst J."/>
            <person name="van Hylckama Vlieg J.E."/>
            <person name="Siezen R.J."/>
        </authorList>
    </citation>
    <scope>NUCLEOTIDE SEQUENCE [LARGE SCALE GENOMIC DNA]</scope>
    <source>
        <strain evidence="4 5">Lpp126</strain>
    </source>
</reference>
<keyword evidence="2" id="KW-0456">Lyase</keyword>
<sequence length="244" mass="27776">AEKKAEYIREYLPADANSLLAISPKLFSSQNTVNVLITSKQPRPQFYSIDEATVLANSGLKRIDWASNDDGVEPDVVIAAAGTEPNMESLAAINLLHDAFPDLKIRFINVVDLLKLRSPEIDPRGLSDAEFNSYFTTDKPILFAYHGFEGLIRDIFFTRPNRNVLIHGYREEGDITTPFDMRVLNELDRYHLAKDVIQHVPAYAEKAAAFVQKMDDTLQYHHDFIRANGDDIPEVQEWTWKPIK</sequence>
<evidence type="ECO:0000256" key="2">
    <source>
        <dbReference type="ARBA" id="ARBA00023239"/>
    </source>
</evidence>
<dbReference type="PANTHER" id="PTHR31273:SF0">
    <property type="entry name" value="PHOSPHOKETOLASE-RELATED"/>
    <property type="match status" value="1"/>
</dbReference>
<dbReference type="Gene3D" id="3.40.50.970">
    <property type="match status" value="1"/>
</dbReference>
<comment type="similarity">
    <text evidence="1">Belongs to the XFP family.</text>
</comment>
<dbReference type="PANTHER" id="PTHR31273">
    <property type="entry name" value="PHOSPHOKETOLASE-RELATED"/>
    <property type="match status" value="1"/>
</dbReference>
<dbReference type="EMBL" id="ANKC01000237">
    <property type="protein sequence ID" value="EPC84645.1"/>
    <property type="molecule type" value="Genomic_DNA"/>
</dbReference>
<evidence type="ECO:0000313" key="4">
    <source>
        <dbReference type="EMBL" id="EPC84645.1"/>
    </source>
</evidence>
<dbReference type="InterPro" id="IPR009014">
    <property type="entry name" value="Transketo_C/PFOR_II"/>
</dbReference>
<dbReference type="Proteomes" id="UP000014243">
    <property type="component" value="Unassembled WGS sequence"/>
</dbReference>
<protein>
    <submittedName>
        <fullName evidence="4">Phosphoketolase</fullName>
    </submittedName>
</protein>
<comment type="caution">
    <text evidence="4">The sequence shown here is derived from an EMBL/GenBank/DDBJ whole genome shotgun (WGS) entry which is preliminary data.</text>
</comment>
<evidence type="ECO:0000313" key="5">
    <source>
        <dbReference type="Proteomes" id="UP000014243"/>
    </source>
</evidence>